<accession>A0A481YV42</accession>
<organism evidence="1">
    <name type="scientific">Marseillevirus LCMAC201</name>
    <dbReference type="NCBI Taxonomy" id="2506605"/>
    <lineage>
        <taxon>Viruses</taxon>
        <taxon>Varidnaviria</taxon>
        <taxon>Bamfordvirae</taxon>
        <taxon>Nucleocytoviricota</taxon>
        <taxon>Megaviricetes</taxon>
        <taxon>Pimascovirales</taxon>
        <taxon>Pimascovirales incertae sedis</taxon>
        <taxon>Marseilleviridae</taxon>
    </lineage>
</organism>
<evidence type="ECO:0000313" key="1">
    <source>
        <dbReference type="EMBL" id="QBK87153.1"/>
    </source>
</evidence>
<gene>
    <name evidence="1" type="ORF">LCMAC201_00550</name>
</gene>
<protein>
    <submittedName>
        <fullName evidence="1">Uncharacterized protein</fullName>
    </submittedName>
</protein>
<reference evidence="1" key="1">
    <citation type="journal article" date="2019" name="MBio">
        <title>Virus Genomes from Deep Sea Sediments Expand the Ocean Megavirome and Support Independent Origins of Viral Gigantism.</title>
        <authorList>
            <person name="Backstrom D."/>
            <person name="Yutin N."/>
            <person name="Jorgensen S.L."/>
            <person name="Dharamshi J."/>
            <person name="Homa F."/>
            <person name="Zaremba-Niedwiedzka K."/>
            <person name="Spang A."/>
            <person name="Wolf Y.I."/>
            <person name="Koonin E.V."/>
            <person name="Ettema T.J."/>
        </authorList>
    </citation>
    <scope>NUCLEOTIDE SEQUENCE</scope>
</reference>
<dbReference type="EMBL" id="MK500344">
    <property type="protein sequence ID" value="QBK87153.1"/>
    <property type="molecule type" value="Genomic_DNA"/>
</dbReference>
<sequence length="171" mass="20013">MPTTIKQDIILWGDGDNNASCRLYEWSFMAIKVTTDRLKETITGRRASNLIPEFGVVPIYDKVVPANTKCQVATKSKATWHITWKDSADNVQQLFLCDKWKAFFADIFWFRFMSILWLKDDIPQDTRTKYVGGMFARSKQALDGIIRPPNMKCTEYEDDFRFIKCSYRQLE</sequence>
<proteinExistence type="predicted"/>
<name>A0A481YV42_9VIRU</name>